<keyword evidence="2" id="KW-0238">DNA-binding</keyword>
<dbReference type="CDD" id="cd00167">
    <property type="entry name" value="SANT"/>
    <property type="match status" value="1"/>
</dbReference>
<comment type="caution">
    <text evidence="7">The sequence shown here is derived from an EMBL/GenBank/DDBJ whole genome shotgun (WGS) entry which is preliminary data.</text>
</comment>
<evidence type="ECO:0000259" key="5">
    <source>
        <dbReference type="PROSITE" id="PS50090"/>
    </source>
</evidence>
<dbReference type="GO" id="GO:0042796">
    <property type="term" value="P:snRNA transcription by RNA polymerase III"/>
    <property type="evidence" value="ECO:0007669"/>
    <property type="project" value="TreeGrafter"/>
</dbReference>
<dbReference type="PROSITE" id="PS51294">
    <property type="entry name" value="HTH_MYB"/>
    <property type="match status" value="1"/>
</dbReference>
<keyword evidence="3" id="KW-0804">Transcription</keyword>
<evidence type="ECO:0000256" key="1">
    <source>
        <dbReference type="ARBA" id="ARBA00023015"/>
    </source>
</evidence>
<sequence>PIAIHAGVHASLATPVRGNISKPKFNYAFMDTKRPRGPSSRWSPEEDEQLKSAVRQFGEDRQWVKVAQQVRGRTNLQCRQRWLCNIKAQVEKERSAGQPM</sequence>
<dbReference type="Gene3D" id="1.10.10.60">
    <property type="entry name" value="Homeodomain-like"/>
    <property type="match status" value="1"/>
</dbReference>
<evidence type="ECO:0000313" key="7">
    <source>
        <dbReference type="EMBL" id="KAJ1998452.1"/>
    </source>
</evidence>
<evidence type="ECO:0000256" key="2">
    <source>
        <dbReference type="ARBA" id="ARBA00023125"/>
    </source>
</evidence>
<protein>
    <submittedName>
        <fullName evidence="7">Uncharacterized protein</fullName>
    </submittedName>
</protein>
<dbReference type="Pfam" id="PF00249">
    <property type="entry name" value="Myb_DNA-binding"/>
    <property type="match status" value="1"/>
</dbReference>
<dbReference type="GO" id="GO:0000978">
    <property type="term" value="F:RNA polymerase II cis-regulatory region sequence-specific DNA binding"/>
    <property type="evidence" value="ECO:0007669"/>
    <property type="project" value="TreeGrafter"/>
</dbReference>
<dbReference type="GO" id="GO:0019185">
    <property type="term" value="C:snRNA-activating protein complex"/>
    <property type="evidence" value="ECO:0007669"/>
    <property type="project" value="TreeGrafter"/>
</dbReference>
<accession>A0A9W8BFL4</accession>
<keyword evidence="4" id="KW-0539">Nucleus</keyword>
<dbReference type="OrthoDB" id="2143914at2759"/>
<dbReference type="SMART" id="SM00717">
    <property type="entry name" value="SANT"/>
    <property type="match status" value="1"/>
</dbReference>
<organism evidence="7 8">
    <name type="scientific">Coemansia thaxteri</name>
    <dbReference type="NCBI Taxonomy" id="2663907"/>
    <lineage>
        <taxon>Eukaryota</taxon>
        <taxon>Fungi</taxon>
        <taxon>Fungi incertae sedis</taxon>
        <taxon>Zoopagomycota</taxon>
        <taxon>Kickxellomycotina</taxon>
        <taxon>Kickxellomycetes</taxon>
        <taxon>Kickxellales</taxon>
        <taxon>Kickxellaceae</taxon>
        <taxon>Coemansia</taxon>
    </lineage>
</organism>
<dbReference type="SUPFAM" id="SSF46689">
    <property type="entry name" value="Homeodomain-like"/>
    <property type="match status" value="1"/>
</dbReference>
<dbReference type="EMBL" id="JANBQF010000964">
    <property type="protein sequence ID" value="KAJ1998452.1"/>
    <property type="molecule type" value="Genomic_DNA"/>
</dbReference>
<dbReference type="GO" id="GO:0001006">
    <property type="term" value="F:RNA polymerase III type 3 promoter sequence-specific DNA binding"/>
    <property type="evidence" value="ECO:0007669"/>
    <property type="project" value="TreeGrafter"/>
</dbReference>
<dbReference type="InterPro" id="IPR017930">
    <property type="entry name" value="Myb_dom"/>
</dbReference>
<evidence type="ECO:0000256" key="3">
    <source>
        <dbReference type="ARBA" id="ARBA00023163"/>
    </source>
</evidence>
<evidence type="ECO:0000259" key="6">
    <source>
        <dbReference type="PROSITE" id="PS51294"/>
    </source>
</evidence>
<dbReference type="PANTHER" id="PTHR46621:SF1">
    <property type="entry name" value="SNRNA-ACTIVATING PROTEIN COMPLEX SUBUNIT 4"/>
    <property type="match status" value="1"/>
</dbReference>
<dbReference type="Proteomes" id="UP001150907">
    <property type="component" value="Unassembled WGS sequence"/>
</dbReference>
<name>A0A9W8BFL4_9FUNG</name>
<keyword evidence="8" id="KW-1185">Reference proteome</keyword>
<evidence type="ECO:0000256" key="4">
    <source>
        <dbReference type="ARBA" id="ARBA00023242"/>
    </source>
</evidence>
<reference evidence="7" key="1">
    <citation type="submission" date="2022-07" db="EMBL/GenBank/DDBJ databases">
        <title>Phylogenomic reconstructions and comparative analyses of Kickxellomycotina fungi.</title>
        <authorList>
            <person name="Reynolds N.K."/>
            <person name="Stajich J.E."/>
            <person name="Barry K."/>
            <person name="Grigoriev I.V."/>
            <person name="Crous P."/>
            <person name="Smith M.E."/>
        </authorList>
    </citation>
    <scope>NUCLEOTIDE SEQUENCE</scope>
    <source>
        <strain evidence="7">IMI 214461</strain>
    </source>
</reference>
<dbReference type="InterPro" id="IPR051575">
    <property type="entry name" value="Myb-like_DNA-bd"/>
</dbReference>
<feature type="domain" description="HTH myb-type" evidence="6">
    <location>
        <begin position="34"/>
        <end position="90"/>
    </location>
</feature>
<gene>
    <name evidence="7" type="ORF">H4R26_005454</name>
</gene>
<dbReference type="PANTHER" id="PTHR46621">
    <property type="entry name" value="SNRNA-ACTIVATING PROTEIN COMPLEX SUBUNIT 4"/>
    <property type="match status" value="1"/>
</dbReference>
<dbReference type="InterPro" id="IPR009057">
    <property type="entry name" value="Homeodomain-like_sf"/>
</dbReference>
<evidence type="ECO:0000313" key="8">
    <source>
        <dbReference type="Proteomes" id="UP001150907"/>
    </source>
</evidence>
<keyword evidence="1" id="KW-0805">Transcription regulation</keyword>
<dbReference type="InterPro" id="IPR001005">
    <property type="entry name" value="SANT/Myb"/>
</dbReference>
<feature type="domain" description="Myb-like" evidence="5">
    <location>
        <begin position="34"/>
        <end position="86"/>
    </location>
</feature>
<proteinExistence type="predicted"/>
<dbReference type="AlphaFoldDB" id="A0A9W8BFL4"/>
<dbReference type="GO" id="GO:0042795">
    <property type="term" value="P:snRNA transcription by RNA polymerase II"/>
    <property type="evidence" value="ECO:0007669"/>
    <property type="project" value="TreeGrafter"/>
</dbReference>
<feature type="non-terminal residue" evidence="7">
    <location>
        <position position="1"/>
    </location>
</feature>
<dbReference type="PROSITE" id="PS50090">
    <property type="entry name" value="MYB_LIKE"/>
    <property type="match status" value="1"/>
</dbReference>